<dbReference type="CDD" id="cd09917">
    <property type="entry name" value="F-box_SF"/>
    <property type="match status" value="1"/>
</dbReference>
<accession>A0AA39V6H7</accession>
<proteinExistence type="predicted"/>
<evidence type="ECO:0000313" key="2">
    <source>
        <dbReference type="EMBL" id="KAK0508095.1"/>
    </source>
</evidence>
<dbReference type="Proteomes" id="UP001166286">
    <property type="component" value="Unassembled WGS sequence"/>
</dbReference>
<reference evidence="2" key="1">
    <citation type="submission" date="2023-03" db="EMBL/GenBank/DDBJ databases">
        <title>Complete genome of Cladonia borealis.</title>
        <authorList>
            <person name="Park H."/>
        </authorList>
    </citation>
    <scope>NUCLEOTIDE SEQUENCE</scope>
    <source>
        <strain evidence="2">ANT050790</strain>
    </source>
</reference>
<gene>
    <name evidence="2" type="ORF">JMJ35_009179</name>
</gene>
<feature type="domain" description="F-box" evidence="1">
    <location>
        <begin position="8"/>
        <end position="41"/>
    </location>
</feature>
<dbReference type="InterPro" id="IPR001810">
    <property type="entry name" value="F-box_dom"/>
</dbReference>
<dbReference type="EMBL" id="JAFEKC020000021">
    <property type="protein sequence ID" value="KAK0508095.1"/>
    <property type="molecule type" value="Genomic_DNA"/>
</dbReference>
<dbReference type="InterPro" id="IPR036047">
    <property type="entry name" value="F-box-like_dom_sf"/>
</dbReference>
<name>A0AA39V6H7_9LECA</name>
<organism evidence="2 3">
    <name type="scientific">Cladonia borealis</name>
    <dbReference type="NCBI Taxonomy" id="184061"/>
    <lineage>
        <taxon>Eukaryota</taxon>
        <taxon>Fungi</taxon>
        <taxon>Dikarya</taxon>
        <taxon>Ascomycota</taxon>
        <taxon>Pezizomycotina</taxon>
        <taxon>Lecanoromycetes</taxon>
        <taxon>OSLEUM clade</taxon>
        <taxon>Lecanoromycetidae</taxon>
        <taxon>Lecanorales</taxon>
        <taxon>Lecanorineae</taxon>
        <taxon>Cladoniaceae</taxon>
        <taxon>Cladonia</taxon>
    </lineage>
</organism>
<dbReference type="SUPFAM" id="SSF81383">
    <property type="entry name" value="F-box domain"/>
    <property type="match status" value="1"/>
</dbReference>
<protein>
    <recommendedName>
        <fullName evidence="1">F-box domain-containing protein</fullName>
    </recommendedName>
</protein>
<comment type="caution">
    <text evidence="2">The sequence shown here is derived from an EMBL/GenBank/DDBJ whole genome shotgun (WGS) entry which is preliminary data.</text>
</comment>
<keyword evidence="3" id="KW-1185">Reference proteome</keyword>
<evidence type="ECO:0000259" key="1">
    <source>
        <dbReference type="Pfam" id="PF12937"/>
    </source>
</evidence>
<dbReference type="AlphaFoldDB" id="A0AA39V6H7"/>
<sequence length="366" mass="41235">MHITDLANELLLHIFQSSNDISSLLALSSTCKHFHSIFTSHRLPTLYQAAEAQYGPLSDAIRVVTHNESQLAHIPRPAPPQSLALLKRLIEVGRVANQWVAVYPSQKWRGEDSASRRLLNGVECYKLRRACYRMWLYTLAFHTSRHDCTTRLHPQAIRTRAMLIRPWPSDQLAEMLDLHAIFRQVLHSQICPSNGTVLRRHRQRYPDDHLPLVITTGFAKARDECAGFQQGYFHSTPHVSRLSMAKSYGHRHGAVEGWGDEITQYYVVEDMLKLDPGQLMHLFECVVGHVSPTTGVFVHHDHLRGSKGMVEQFVAGLGDWFENNGETLVETVGAVVRDRGDSMTALQELVEDGCDGIATWGDGGTD</sequence>
<dbReference type="Gene3D" id="1.20.1280.50">
    <property type="match status" value="1"/>
</dbReference>
<dbReference type="Pfam" id="PF12937">
    <property type="entry name" value="F-box-like"/>
    <property type="match status" value="1"/>
</dbReference>
<evidence type="ECO:0000313" key="3">
    <source>
        <dbReference type="Proteomes" id="UP001166286"/>
    </source>
</evidence>